<evidence type="ECO:0000256" key="14">
    <source>
        <dbReference type="ARBA" id="ARBA00023170"/>
    </source>
</evidence>
<dbReference type="InterPro" id="IPR052422">
    <property type="entry name" value="Auxin_Ser/Thr_Kinase"/>
</dbReference>
<evidence type="ECO:0000256" key="13">
    <source>
        <dbReference type="ARBA" id="ARBA00023136"/>
    </source>
</evidence>
<dbReference type="FunFam" id="1.10.510.10:FF:001023">
    <property type="entry name" value="Os07g0541700 protein"/>
    <property type="match status" value="1"/>
</dbReference>
<dbReference type="Gene3D" id="1.10.510.10">
    <property type="entry name" value="Transferase(Phosphotransferase) domain 1"/>
    <property type="match status" value="2"/>
</dbReference>
<dbReference type="Gene3D" id="3.80.10.10">
    <property type="entry name" value="Ribonuclease Inhibitor"/>
    <property type="match status" value="1"/>
</dbReference>
<accession>A0A2I0KPI7</accession>
<proteinExistence type="inferred from homology"/>
<dbReference type="PROSITE" id="PS00107">
    <property type="entry name" value="PROTEIN_KINASE_ATP"/>
    <property type="match status" value="1"/>
</dbReference>
<evidence type="ECO:0000256" key="18">
    <source>
        <dbReference type="PROSITE-ProRule" id="PRU10141"/>
    </source>
</evidence>
<dbReference type="Pfam" id="PF12799">
    <property type="entry name" value="LRR_4"/>
    <property type="match status" value="1"/>
</dbReference>
<comment type="subcellular location">
    <subcellularLocation>
        <location evidence="1">Membrane</location>
        <topology evidence="1">Single-pass membrane protein</topology>
    </subcellularLocation>
</comment>
<dbReference type="SUPFAM" id="SSF52058">
    <property type="entry name" value="L domain-like"/>
    <property type="match status" value="1"/>
</dbReference>
<evidence type="ECO:0000313" key="23">
    <source>
        <dbReference type="Proteomes" id="UP000233551"/>
    </source>
</evidence>
<evidence type="ECO:0000256" key="1">
    <source>
        <dbReference type="ARBA" id="ARBA00004167"/>
    </source>
</evidence>
<feature type="transmembrane region" description="Helical" evidence="20">
    <location>
        <begin position="211"/>
        <end position="231"/>
    </location>
</feature>
<evidence type="ECO:0000256" key="4">
    <source>
        <dbReference type="ARBA" id="ARBA00022614"/>
    </source>
</evidence>
<comment type="catalytic activity">
    <reaction evidence="16">
        <text>L-threonyl-[protein] + ATP = O-phospho-L-threonyl-[protein] + ADP + H(+)</text>
        <dbReference type="Rhea" id="RHEA:46608"/>
        <dbReference type="Rhea" id="RHEA-COMP:11060"/>
        <dbReference type="Rhea" id="RHEA-COMP:11605"/>
        <dbReference type="ChEBI" id="CHEBI:15378"/>
        <dbReference type="ChEBI" id="CHEBI:30013"/>
        <dbReference type="ChEBI" id="CHEBI:30616"/>
        <dbReference type="ChEBI" id="CHEBI:61977"/>
        <dbReference type="ChEBI" id="CHEBI:456216"/>
        <dbReference type="EC" id="2.7.11.1"/>
    </reaction>
</comment>
<dbReference type="InterPro" id="IPR008271">
    <property type="entry name" value="Ser/Thr_kinase_AS"/>
</dbReference>
<dbReference type="InterPro" id="IPR011009">
    <property type="entry name" value="Kinase-like_dom_sf"/>
</dbReference>
<comment type="similarity">
    <text evidence="19">Belongs to the protein kinase superfamily.</text>
</comment>
<keyword evidence="13 20" id="KW-0472">Membrane</keyword>
<dbReference type="PANTHER" id="PTHR47986:SF10">
    <property type="entry name" value="RECEPTOR-LIKE KINASE TMK4"/>
    <property type="match status" value="1"/>
</dbReference>
<dbReference type="InterPro" id="IPR025875">
    <property type="entry name" value="Leu-rich_rpt_4"/>
</dbReference>
<evidence type="ECO:0000256" key="3">
    <source>
        <dbReference type="ARBA" id="ARBA00022527"/>
    </source>
</evidence>
<evidence type="ECO:0000256" key="20">
    <source>
        <dbReference type="SAM" id="Phobius"/>
    </source>
</evidence>
<feature type="binding site" evidence="18">
    <location>
        <position position="336"/>
    </location>
    <ligand>
        <name>ATP</name>
        <dbReference type="ChEBI" id="CHEBI:30616"/>
    </ligand>
</feature>
<comment type="catalytic activity">
    <reaction evidence="17">
        <text>L-seryl-[protein] + ATP = O-phospho-L-seryl-[protein] + ADP + H(+)</text>
        <dbReference type="Rhea" id="RHEA:17989"/>
        <dbReference type="Rhea" id="RHEA-COMP:9863"/>
        <dbReference type="Rhea" id="RHEA-COMP:11604"/>
        <dbReference type="ChEBI" id="CHEBI:15378"/>
        <dbReference type="ChEBI" id="CHEBI:29999"/>
        <dbReference type="ChEBI" id="CHEBI:30616"/>
        <dbReference type="ChEBI" id="CHEBI:83421"/>
        <dbReference type="ChEBI" id="CHEBI:456216"/>
        <dbReference type="EC" id="2.7.11.1"/>
    </reaction>
</comment>
<dbReference type="GO" id="GO:0005524">
    <property type="term" value="F:ATP binding"/>
    <property type="evidence" value="ECO:0007669"/>
    <property type="project" value="UniProtKB-UniRule"/>
</dbReference>
<dbReference type="PROSITE" id="PS50011">
    <property type="entry name" value="PROTEIN_KINASE_DOM"/>
    <property type="match status" value="1"/>
</dbReference>
<keyword evidence="14" id="KW-0675">Receptor</keyword>
<dbReference type="PROSITE" id="PS00108">
    <property type="entry name" value="PROTEIN_KINASE_ST"/>
    <property type="match status" value="1"/>
</dbReference>
<gene>
    <name evidence="22" type="ORF">CRG98_009382</name>
</gene>
<evidence type="ECO:0000256" key="7">
    <source>
        <dbReference type="ARBA" id="ARBA00022729"/>
    </source>
</evidence>
<name>A0A2I0KPI7_PUNGR</name>
<keyword evidence="5" id="KW-0808">Transferase</keyword>
<evidence type="ECO:0000256" key="11">
    <source>
        <dbReference type="ARBA" id="ARBA00022840"/>
    </source>
</evidence>
<evidence type="ECO:0000313" key="22">
    <source>
        <dbReference type="EMBL" id="PKI70250.1"/>
    </source>
</evidence>
<keyword evidence="9 18" id="KW-0547">Nucleotide-binding</keyword>
<dbReference type="GO" id="GO:0016020">
    <property type="term" value="C:membrane"/>
    <property type="evidence" value="ECO:0007669"/>
    <property type="project" value="UniProtKB-SubCell"/>
</dbReference>
<dbReference type="SMART" id="SM00220">
    <property type="entry name" value="S_TKc"/>
    <property type="match status" value="1"/>
</dbReference>
<keyword evidence="4" id="KW-0433">Leucine-rich repeat</keyword>
<evidence type="ECO:0000256" key="8">
    <source>
        <dbReference type="ARBA" id="ARBA00022737"/>
    </source>
</evidence>
<evidence type="ECO:0000256" key="10">
    <source>
        <dbReference type="ARBA" id="ARBA00022777"/>
    </source>
</evidence>
<evidence type="ECO:0000256" key="2">
    <source>
        <dbReference type="ARBA" id="ARBA00012513"/>
    </source>
</evidence>
<dbReference type="STRING" id="22663.A0A2I0KPI7"/>
<comment type="caution">
    <text evidence="22">The sequence shown here is derived from an EMBL/GenBank/DDBJ whole genome shotgun (WGS) entry which is preliminary data.</text>
</comment>
<evidence type="ECO:0000256" key="6">
    <source>
        <dbReference type="ARBA" id="ARBA00022692"/>
    </source>
</evidence>
<dbReference type="Pfam" id="PF00069">
    <property type="entry name" value="Pkinase"/>
    <property type="match status" value="1"/>
</dbReference>
<dbReference type="FunFam" id="3.80.10.10:FF:000129">
    <property type="entry name" value="Leucine-rich repeat receptor-like kinase"/>
    <property type="match status" value="1"/>
</dbReference>
<dbReference type="InterPro" id="IPR032675">
    <property type="entry name" value="LRR_dom_sf"/>
</dbReference>
<evidence type="ECO:0000256" key="15">
    <source>
        <dbReference type="ARBA" id="ARBA00023180"/>
    </source>
</evidence>
<evidence type="ECO:0000256" key="5">
    <source>
        <dbReference type="ARBA" id="ARBA00022679"/>
    </source>
</evidence>
<keyword evidence="23" id="KW-1185">Reference proteome</keyword>
<dbReference type="AlphaFoldDB" id="A0A2I0KPI7"/>
<feature type="domain" description="Protein kinase" evidence="21">
    <location>
        <begin position="257"/>
        <end position="458"/>
    </location>
</feature>
<organism evidence="22 23">
    <name type="scientific">Punica granatum</name>
    <name type="common">Pomegranate</name>
    <dbReference type="NCBI Taxonomy" id="22663"/>
    <lineage>
        <taxon>Eukaryota</taxon>
        <taxon>Viridiplantae</taxon>
        <taxon>Streptophyta</taxon>
        <taxon>Embryophyta</taxon>
        <taxon>Tracheophyta</taxon>
        <taxon>Spermatophyta</taxon>
        <taxon>Magnoliopsida</taxon>
        <taxon>eudicotyledons</taxon>
        <taxon>Gunneridae</taxon>
        <taxon>Pentapetalae</taxon>
        <taxon>rosids</taxon>
        <taxon>malvids</taxon>
        <taxon>Myrtales</taxon>
        <taxon>Lythraceae</taxon>
        <taxon>Punica</taxon>
    </lineage>
</organism>
<dbReference type="Proteomes" id="UP000233551">
    <property type="component" value="Unassembled WGS sequence"/>
</dbReference>
<dbReference type="InterPro" id="IPR017441">
    <property type="entry name" value="Protein_kinase_ATP_BS"/>
</dbReference>
<keyword evidence="10" id="KW-0418">Kinase</keyword>
<keyword evidence="15" id="KW-0325">Glycoprotein</keyword>
<sequence>MELITGRKALDYSVPDERSHLVTWFRRVLINKENIPKAIDQSLNPDEETMKSIYKVAELAGRCTAHKPFQRPDTGHAVNILGPLVEQWKLTRHEEEDGFGIDLHLSLPQALQTCFITCQGKNVTSVTFAKQGFPGTISPAFAKLTSLRTLLLNNNILTGSIPESLTTLPSLQVLDVSNNNLNGSIPVFPSTVKLTISGNPLRRISSGSGGMIIGVVFAVLVFVGVVLFVLYKCCYANRLCRKFSQVEHPENGKELVTKNGTVNGMNGFGAVPSELHSQSNGNHSDLPVFEGGNVAISIQVLRQVTGNFNEENILGRGGFGVVYKGELHDGTKIAVKRMESVAMGIKGMNGLLVYEYMAQGTLTQHLFEWRERGLQTLTWKQRVTIALDVARGVEYLHSLAPQSFIHRDLKPSNILLSDDMRAKVADFGLVKNVPDGKYSVKTRLAGTFGYLAPEYGGK</sequence>
<keyword evidence="6 20" id="KW-0812">Transmembrane</keyword>
<evidence type="ECO:0000256" key="9">
    <source>
        <dbReference type="ARBA" id="ARBA00022741"/>
    </source>
</evidence>
<evidence type="ECO:0000256" key="19">
    <source>
        <dbReference type="RuleBase" id="RU000304"/>
    </source>
</evidence>
<dbReference type="EMBL" id="PGOL01000466">
    <property type="protein sequence ID" value="PKI70250.1"/>
    <property type="molecule type" value="Genomic_DNA"/>
</dbReference>
<evidence type="ECO:0000256" key="16">
    <source>
        <dbReference type="ARBA" id="ARBA00047899"/>
    </source>
</evidence>
<reference evidence="22 23" key="1">
    <citation type="submission" date="2017-11" db="EMBL/GenBank/DDBJ databases">
        <title>De-novo sequencing of pomegranate (Punica granatum L.) genome.</title>
        <authorList>
            <person name="Akparov Z."/>
            <person name="Amiraslanov A."/>
            <person name="Hajiyeva S."/>
            <person name="Abbasov M."/>
            <person name="Kaur K."/>
            <person name="Hamwieh A."/>
            <person name="Solovyev V."/>
            <person name="Salamov A."/>
            <person name="Braich B."/>
            <person name="Kosarev P."/>
            <person name="Mahmoud A."/>
            <person name="Hajiyev E."/>
            <person name="Babayeva S."/>
            <person name="Izzatullayeva V."/>
            <person name="Mammadov A."/>
            <person name="Mammadov A."/>
            <person name="Sharifova S."/>
            <person name="Ojaghi J."/>
            <person name="Eynullazada K."/>
            <person name="Bayramov B."/>
            <person name="Abdulazimova A."/>
            <person name="Shahmuradov I."/>
        </authorList>
    </citation>
    <scope>NUCLEOTIDE SEQUENCE [LARGE SCALE GENOMIC DNA]</scope>
    <source>
        <strain evidence="23">cv. AG2017</strain>
        <tissue evidence="22">Leaf</tissue>
    </source>
</reference>
<evidence type="ECO:0000256" key="17">
    <source>
        <dbReference type="ARBA" id="ARBA00048679"/>
    </source>
</evidence>
<dbReference type="GO" id="GO:0004674">
    <property type="term" value="F:protein serine/threonine kinase activity"/>
    <property type="evidence" value="ECO:0007669"/>
    <property type="project" value="UniProtKB-KW"/>
</dbReference>
<evidence type="ECO:0000259" key="21">
    <source>
        <dbReference type="PROSITE" id="PS50011"/>
    </source>
</evidence>
<dbReference type="EC" id="2.7.11.1" evidence="2"/>
<dbReference type="SUPFAM" id="SSF56112">
    <property type="entry name" value="Protein kinase-like (PK-like)"/>
    <property type="match status" value="1"/>
</dbReference>
<keyword evidence="3 19" id="KW-0723">Serine/threonine-protein kinase</keyword>
<protein>
    <recommendedName>
        <fullName evidence="2">non-specific serine/threonine protein kinase</fullName>
        <ecNumber evidence="2">2.7.11.1</ecNumber>
    </recommendedName>
</protein>
<keyword evidence="11 18" id="KW-0067">ATP-binding</keyword>
<dbReference type="InterPro" id="IPR000719">
    <property type="entry name" value="Prot_kinase_dom"/>
</dbReference>
<dbReference type="Gene3D" id="3.30.200.20">
    <property type="entry name" value="Phosphorylase Kinase, domain 1"/>
    <property type="match status" value="1"/>
</dbReference>
<dbReference type="PANTHER" id="PTHR47986">
    <property type="entry name" value="OSJNBA0070M12.3 PROTEIN"/>
    <property type="match status" value="1"/>
</dbReference>
<evidence type="ECO:0000256" key="12">
    <source>
        <dbReference type="ARBA" id="ARBA00022989"/>
    </source>
</evidence>
<keyword evidence="12 20" id="KW-1133">Transmembrane helix</keyword>
<keyword evidence="7" id="KW-0732">Signal</keyword>
<keyword evidence="8" id="KW-0677">Repeat</keyword>